<keyword evidence="2" id="KW-0808">Transferase</keyword>
<comment type="caution">
    <text evidence="2">The sequence shown here is derived from an EMBL/GenBank/DDBJ whole genome shotgun (WGS) entry which is preliminary data.</text>
</comment>
<keyword evidence="3" id="KW-1185">Reference proteome</keyword>
<protein>
    <submittedName>
        <fullName evidence="2">Aminoglycoside phosphotransferase</fullName>
    </submittedName>
</protein>
<evidence type="ECO:0000259" key="1">
    <source>
        <dbReference type="Pfam" id="PF01636"/>
    </source>
</evidence>
<dbReference type="AlphaFoldDB" id="A0A418VWN8"/>
<reference evidence="2 3" key="1">
    <citation type="submission" date="2018-09" db="EMBL/GenBank/DDBJ databases">
        <authorList>
            <person name="Zhu H."/>
        </authorList>
    </citation>
    <scope>NUCLEOTIDE SEQUENCE [LARGE SCALE GENOMIC DNA]</scope>
    <source>
        <strain evidence="2 3">K2W22B-5</strain>
    </source>
</reference>
<dbReference type="Pfam" id="PF01636">
    <property type="entry name" value="APH"/>
    <property type="match status" value="1"/>
</dbReference>
<dbReference type="EMBL" id="QYUL01000002">
    <property type="protein sequence ID" value="RJF81588.1"/>
    <property type="molecule type" value="Genomic_DNA"/>
</dbReference>
<dbReference type="InterPro" id="IPR002575">
    <property type="entry name" value="Aminoglycoside_PTrfase"/>
</dbReference>
<dbReference type="Gene3D" id="3.30.200.20">
    <property type="entry name" value="Phosphorylase Kinase, domain 1"/>
    <property type="match status" value="1"/>
</dbReference>
<dbReference type="InterPro" id="IPR011009">
    <property type="entry name" value="Kinase-like_dom_sf"/>
</dbReference>
<dbReference type="Proteomes" id="UP000283458">
    <property type="component" value="Unassembled WGS sequence"/>
</dbReference>
<sequence>MSDDLSARAAEIAAFLAAHGLADAARAPLTGDASARRYERLTRPDGRSLILVDTPVPAEDLVPFIAIGAVLDRVGLSVPVIHAADCALGLAVQDDFGNETFLRLLVEGAQAEPLYALATDALIALHRSWPEGEGERLGLPLYDADRFIEQTLLFADIYCPAALGRPLSAQDRSDFATAWRVVLEPVCAGPRSLLLRDYHVENLMRLPRPGVRAAGLIDFQGAGLGPTAYDLASLLEDARRDVPADLADAMTARYLAAFPALDPAEFRRALAVLAAARHTRIIAIFVRLALAQGRRAYLSHLPRVWRLLENHLAKPELAPVAAWFARRLPPGTRADFVVPETT</sequence>
<accession>A0A418VWN8</accession>
<gene>
    <name evidence="2" type="ORF">D3877_15740</name>
</gene>
<dbReference type="GO" id="GO:0016740">
    <property type="term" value="F:transferase activity"/>
    <property type="evidence" value="ECO:0007669"/>
    <property type="project" value="UniProtKB-KW"/>
</dbReference>
<dbReference type="SUPFAM" id="SSF56112">
    <property type="entry name" value="Protein kinase-like (PK-like)"/>
    <property type="match status" value="1"/>
</dbReference>
<dbReference type="OrthoDB" id="9809275at2"/>
<dbReference type="Gene3D" id="3.90.1200.10">
    <property type="match status" value="1"/>
</dbReference>
<name>A0A418VWN8_9PROT</name>
<dbReference type="RefSeq" id="WP_119831682.1">
    <property type="nucleotide sequence ID" value="NZ_QYUL01000002.1"/>
</dbReference>
<evidence type="ECO:0000313" key="3">
    <source>
        <dbReference type="Proteomes" id="UP000283458"/>
    </source>
</evidence>
<organism evidence="2 3">
    <name type="scientific">Azospirillum cavernae</name>
    <dbReference type="NCBI Taxonomy" id="2320860"/>
    <lineage>
        <taxon>Bacteria</taxon>
        <taxon>Pseudomonadati</taxon>
        <taxon>Pseudomonadota</taxon>
        <taxon>Alphaproteobacteria</taxon>
        <taxon>Rhodospirillales</taxon>
        <taxon>Azospirillaceae</taxon>
        <taxon>Azospirillum</taxon>
    </lineage>
</organism>
<feature type="domain" description="Aminoglycoside phosphotransferase" evidence="1">
    <location>
        <begin position="28"/>
        <end position="262"/>
    </location>
</feature>
<proteinExistence type="predicted"/>
<evidence type="ECO:0000313" key="2">
    <source>
        <dbReference type="EMBL" id="RJF81588.1"/>
    </source>
</evidence>